<dbReference type="STRING" id="8187.ENSLCAP00010051768"/>
<accession>A0A4W6FKE7</accession>
<keyword evidence="6" id="KW-1185">Reference proteome</keyword>
<dbReference type="Proteomes" id="UP000314980">
    <property type="component" value="Unassembled WGS sequence"/>
</dbReference>
<evidence type="ECO:0008006" key="7">
    <source>
        <dbReference type="Google" id="ProtNLM"/>
    </source>
</evidence>
<evidence type="ECO:0000256" key="3">
    <source>
        <dbReference type="ARBA" id="ARBA00023136"/>
    </source>
</evidence>
<keyword evidence="2 4" id="KW-0812">Transmembrane</keyword>
<keyword evidence="3 4" id="KW-0472">Membrane</keyword>
<dbReference type="GO" id="GO:0005886">
    <property type="term" value="C:plasma membrane"/>
    <property type="evidence" value="ECO:0007669"/>
    <property type="project" value="TreeGrafter"/>
</dbReference>
<dbReference type="Ensembl" id="ENSLCAT00010053110.1">
    <property type="protein sequence ID" value="ENSLCAP00010051768.1"/>
    <property type="gene ID" value="ENSLCAG00010024100.1"/>
</dbReference>
<dbReference type="Gene3D" id="2.60.40.10">
    <property type="entry name" value="Immunoglobulins"/>
    <property type="match status" value="1"/>
</dbReference>
<evidence type="ECO:0000256" key="4">
    <source>
        <dbReference type="SAM" id="Phobius"/>
    </source>
</evidence>
<dbReference type="PANTHER" id="PTHR11860:SF96">
    <property type="match status" value="1"/>
</dbReference>
<protein>
    <recommendedName>
        <fullName evidence="7">Immunoglobulin V-set domain-containing protein</fullName>
    </recommendedName>
</protein>
<dbReference type="AlphaFoldDB" id="A0A4W6FKE7"/>
<dbReference type="GO" id="GO:0004888">
    <property type="term" value="F:transmembrane signaling receptor activity"/>
    <property type="evidence" value="ECO:0007669"/>
    <property type="project" value="TreeGrafter"/>
</dbReference>
<reference evidence="5" key="2">
    <citation type="submission" date="2025-08" db="UniProtKB">
        <authorList>
            <consortium name="Ensembl"/>
        </authorList>
    </citation>
    <scope>IDENTIFICATION</scope>
</reference>
<sequence length="191" mass="22176">IRLCLSASLQLQCDKREITAHIGGEFVLVCKYDTNRYLFSKKYWCRGESRNTCEILIAGRRGLFVKVTSLQFDDTGAYWVGIDKIYADIMTSVNVTTAVSMLLICMVRMDRMLYSLLYIYIYIYILYIYIYIYIKAITGNSFHRAGLCKKQTNKQKKTSTIEKHHNTFTENNNKFTIETLFYSTTCSGSNL</sequence>
<dbReference type="PANTHER" id="PTHR11860">
    <property type="entry name" value="POLYMERIC-IMMUNOGLOBULIN RECEPTOR"/>
    <property type="match status" value="1"/>
</dbReference>
<name>A0A4W6FKE7_LATCA</name>
<reference evidence="5" key="3">
    <citation type="submission" date="2025-09" db="UniProtKB">
        <authorList>
            <consortium name="Ensembl"/>
        </authorList>
    </citation>
    <scope>IDENTIFICATION</scope>
</reference>
<comment type="subcellular location">
    <subcellularLocation>
        <location evidence="1">Membrane</location>
    </subcellularLocation>
</comment>
<dbReference type="InParanoid" id="A0A4W6FKE7"/>
<dbReference type="InterPro" id="IPR013783">
    <property type="entry name" value="Ig-like_fold"/>
</dbReference>
<reference evidence="6" key="1">
    <citation type="submission" date="2015-09" db="EMBL/GenBank/DDBJ databases">
        <authorList>
            <person name="Sai Rama Sridatta P."/>
        </authorList>
    </citation>
    <scope>NUCLEOTIDE SEQUENCE [LARGE SCALE GENOMIC DNA]</scope>
</reference>
<dbReference type="SUPFAM" id="SSF48726">
    <property type="entry name" value="Immunoglobulin"/>
    <property type="match status" value="1"/>
</dbReference>
<dbReference type="GeneTree" id="ENSGT00990000203957"/>
<evidence type="ECO:0000256" key="2">
    <source>
        <dbReference type="ARBA" id="ARBA00022692"/>
    </source>
</evidence>
<proteinExistence type="predicted"/>
<feature type="transmembrane region" description="Helical" evidence="4">
    <location>
        <begin position="116"/>
        <end position="134"/>
    </location>
</feature>
<evidence type="ECO:0000313" key="6">
    <source>
        <dbReference type="Proteomes" id="UP000314980"/>
    </source>
</evidence>
<evidence type="ECO:0000256" key="1">
    <source>
        <dbReference type="ARBA" id="ARBA00004370"/>
    </source>
</evidence>
<dbReference type="InterPro" id="IPR050671">
    <property type="entry name" value="CD300_family_receptors"/>
</dbReference>
<evidence type="ECO:0000313" key="5">
    <source>
        <dbReference type="Ensembl" id="ENSLCAP00010051768.1"/>
    </source>
</evidence>
<keyword evidence="4" id="KW-1133">Transmembrane helix</keyword>
<dbReference type="InterPro" id="IPR036179">
    <property type="entry name" value="Ig-like_dom_sf"/>
</dbReference>
<organism evidence="5 6">
    <name type="scientific">Lates calcarifer</name>
    <name type="common">Barramundi</name>
    <name type="synonym">Holocentrus calcarifer</name>
    <dbReference type="NCBI Taxonomy" id="8187"/>
    <lineage>
        <taxon>Eukaryota</taxon>
        <taxon>Metazoa</taxon>
        <taxon>Chordata</taxon>
        <taxon>Craniata</taxon>
        <taxon>Vertebrata</taxon>
        <taxon>Euteleostomi</taxon>
        <taxon>Actinopterygii</taxon>
        <taxon>Neopterygii</taxon>
        <taxon>Teleostei</taxon>
        <taxon>Neoteleostei</taxon>
        <taxon>Acanthomorphata</taxon>
        <taxon>Carangaria</taxon>
        <taxon>Carangaria incertae sedis</taxon>
        <taxon>Centropomidae</taxon>
        <taxon>Lates</taxon>
    </lineage>
</organism>